<sequence length="141" mass="16126">MGWRGRARYEEEASMRKGDGGGGVGPEYECACSKGAREVPGRGCQLKADKDYYFKKKIKFAADIEEDDDDDSDEHNDDDFDHDHEETEEKAPVKKLMLLNQLELPPSTKGLEAFQELRERSTLCRRFLAFVANIILKCYLK</sequence>
<evidence type="ECO:0000256" key="1">
    <source>
        <dbReference type="SAM" id="MobiDB-lite"/>
    </source>
</evidence>
<feature type="compositionally biased region" description="Basic and acidic residues" evidence="1">
    <location>
        <begin position="81"/>
        <end position="92"/>
    </location>
</feature>
<keyword evidence="3" id="KW-1185">Reference proteome</keyword>
<dbReference type="Proteomes" id="UP000028990">
    <property type="component" value="Unassembled WGS sequence"/>
</dbReference>
<feature type="compositionally biased region" description="Acidic residues" evidence="1">
    <location>
        <begin position="65"/>
        <end position="80"/>
    </location>
</feature>
<feature type="compositionally biased region" description="Basic and acidic residues" evidence="1">
    <location>
        <begin position="7"/>
        <end position="19"/>
    </location>
</feature>
<evidence type="ECO:0000313" key="2">
    <source>
        <dbReference type="EMBL" id="KFO34140.1"/>
    </source>
</evidence>
<organism evidence="2 3">
    <name type="scientific">Fukomys damarensis</name>
    <name type="common">Damaraland mole rat</name>
    <name type="synonym">Cryptomys damarensis</name>
    <dbReference type="NCBI Taxonomy" id="885580"/>
    <lineage>
        <taxon>Eukaryota</taxon>
        <taxon>Metazoa</taxon>
        <taxon>Chordata</taxon>
        <taxon>Craniata</taxon>
        <taxon>Vertebrata</taxon>
        <taxon>Euteleostomi</taxon>
        <taxon>Mammalia</taxon>
        <taxon>Eutheria</taxon>
        <taxon>Euarchontoglires</taxon>
        <taxon>Glires</taxon>
        <taxon>Rodentia</taxon>
        <taxon>Hystricomorpha</taxon>
        <taxon>Bathyergidae</taxon>
        <taxon>Fukomys</taxon>
    </lineage>
</organism>
<dbReference type="AlphaFoldDB" id="A0A091DV33"/>
<dbReference type="EMBL" id="KN122016">
    <property type="protein sequence ID" value="KFO34140.1"/>
    <property type="molecule type" value="Genomic_DNA"/>
</dbReference>
<feature type="region of interest" description="Disordered" evidence="1">
    <location>
        <begin position="1"/>
        <end position="27"/>
    </location>
</feature>
<evidence type="ECO:0000313" key="3">
    <source>
        <dbReference type="Proteomes" id="UP000028990"/>
    </source>
</evidence>
<name>A0A091DV33_FUKDA</name>
<reference evidence="2 3" key="1">
    <citation type="submission" date="2013-11" db="EMBL/GenBank/DDBJ databases">
        <title>The Damaraland mole rat (Fukomys damarensis) genome and evolution of African mole rats.</title>
        <authorList>
            <person name="Gladyshev V.N."/>
            <person name="Fang X."/>
        </authorList>
    </citation>
    <scope>NUCLEOTIDE SEQUENCE [LARGE SCALE GENOMIC DNA]</scope>
    <source>
        <tissue evidence="2">Liver</tissue>
    </source>
</reference>
<protein>
    <submittedName>
        <fullName evidence="2">Uncharacterized protein</fullName>
    </submittedName>
</protein>
<accession>A0A091DV33</accession>
<gene>
    <name evidence="2" type="ORF">H920_04461</name>
</gene>
<proteinExistence type="predicted"/>
<feature type="region of interest" description="Disordered" evidence="1">
    <location>
        <begin position="65"/>
        <end position="92"/>
    </location>
</feature>